<keyword evidence="2" id="KW-1185">Reference proteome</keyword>
<evidence type="ECO:0000313" key="2">
    <source>
        <dbReference type="Proteomes" id="UP001233999"/>
    </source>
</evidence>
<dbReference type="Proteomes" id="UP001233999">
    <property type="component" value="Unassembled WGS sequence"/>
</dbReference>
<dbReference type="EMBL" id="JASPKZ010002095">
    <property type="protein sequence ID" value="KAJ9596236.1"/>
    <property type="molecule type" value="Genomic_DNA"/>
</dbReference>
<name>A0AAD8ACR1_DIPPU</name>
<gene>
    <name evidence="1" type="ORF">L9F63_027140</name>
</gene>
<accession>A0AAD8ACR1</accession>
<comment type="caution">
    <text evidence="1">The sequence shown here is derived from an EMBL/GenBank/DDBJ whole genome shotgun (WGS) entry which is preliminary data.</text>
</comment>
<sequence length="83" mass="9195">KLKSLELPHLVLFYSGQMDETTTFCNSLSSSCRTTPNIDPSNTATESQKLNYTNLGNLIIILPPLGTHPLVVCVFHKKSPLQH</sequence>
<reference evidence="1" key="1">
    <citation type="journal article" date="2023" name="IScience">
        <title>Live-bearing cockroach genome reveals convergent evolutionary mechanisms linked to viviparity in insects and beyond.</title>
        <authorList>
            <person name="Fouks B."/>
            <person name="Harrison M.C."/>
            <person name="Mikhailova A.A."/>
            <person name="Marchal E."/>
            <person name="English S."/>
            <person name="Carruthers M."/>
            <person name="Jennings E.C."/>
            <person name="Chiamaka E.L."/>
            <person name="Frigard R.A."/>
            <person name="Pippel M."/>
            <person name="Attardo G.M."/>
            <person name="Benoit J.B."/>
            <person name="Bornberg-Bauer E."/>
            <person name="Tobe S.S."/>
        </authorList>
    </citation>
    <scope>NUCLEOTIDE SEQUENCE</scope>
    <source>
        <strain evidence="1">Stay&amp;Tobe</strain>
    </source>
</reference>
<dbReference type="AlphaFoldDB" id="A0AAD8ACR1"/>
<proteinExistence type="predicted"/>
<organism evidence="1 2">
    <name type="scientific">Diploptera punctata</name>
    <name type="common">Pacific beetle cockroach</name>
    <dbReference type="NCBI Taxonomy" id="6984"/>
    <lineage>
        <taxon>Eukaryota</taxon>
        <taxon>Metazoa</taxon>
        <taxon>Ecdysozoa</taxon>
        <taxon>Arthropoda</taxon>
        <taxon>Hexapoda</taxon>
        <taxon>Insecta</taxon>
        <taxon>Pterygota</taxon>
        <taxon>Neoptera</taxon>
        <taxon>Polyneoptera</taxon>
        <taxon>Dictyoptera</taxon>
        <taxon>Blattodea</taxon>
        <taxon>Blaberoidea</taxon>
        <taxon>Blaberidae</taxon>
        <taxon>Diplopterinae</taxon>
        <taxon>Diploptera</taxon>
    </lineage>
</organism>
<reference evidence="1" key="2">
    <citation type="submission" date="2023-05" db="EMBL/GenBank/DDBJ databases">
        <authorList>
            <person name="Fouks B."/>
        </authorList>
    </citation>
    <scope>NUCLEOTIDE SEQUENCE</scope>
    <source>
        <strain evidence="1">Stay&amp;Tobe</strain>
        <tissue evidence="1">Testes</tissue>
    </source>
</reference>
<evidence type="ECO:0000313" key="1">
    <source>
        <dbReference type="EMBL" id="KAJ9596236.1"/>
    </source>
</evidence>
<feature type="non-terminal residue" evidence="1">
    <location>
        <position position="83"/>
    </location>
</feature>
<protein>
    <submittedName>
        <fullName evidence="1">Uncharacterized protein</fullName>
    </submittedName>
</protein>
<feature type="non-terminal residue" evidence="1">
    <location>
        <position position="1"/>
    </location>
</feature>